<proteinExistence type="predicted"/>
<sequence>MSHWRYRPCNHRLPMGSKRLRRVVNKPTPVIRPEQSRGSHNSKDWMTGGGSGILGAPSRPYSIQATLTFGSGTERLTVKVRRDEYYNEEDMKMGRTTKDLAHGIANGVKQGMTVALDGSSNKLSPGMANATRRCLPAAGTFCIKDPTFNQNGDLLVNVEYDGCVFSGVCPFSATVTWQSNQGGSSTTPSQTHLYHYNTSMRHKQWISNWMDC</sequence>
<dbReference type="Proteomes" id="UP000234474">
    <property type="component" value="Unassembled WGS sequence"/>
</dbReference>
<comment type="caution">
    <text evidence="1">The sequence shown here is derived from an EMBL/GenBank/DDBJ whole genome shotgun (WGS) entry which is preliminary data.</text>
</comment>
<keyword evidence="2" id="KW-1185">Reference proteome</keyword>
<gene>
    <name evidence="1" type="ORF">P174DRAFT_434398</name>
</gene>
<dbReference type="RefSeq" id="XP_024678565.1">
    <property type="nucleotide sequence ID" value="XM_024825872.1"/>
</dbReference>
<organism evidence="1 2">
    <name type="scientific">Aspergillus novofumigatus (strain IBT 16806)</name>
    <dbReference type="NCBI Taxonomy" id="1392255"/>
    <lineage>
        <taxon>Eukaryota</taxon>
        <taxon>Fungi</taxon>
        <taxon>Dikarya</taxon>
        <taxon>Ascomycota</taxon>
        <taxon>Pezizomycotina</taxon>
        <taxon>Eurotiomycetes</taxon>
        <taxon>Eurotiomycetidae</taxon>
        <taxon>Eurotiales</taxon>
        <taxon>Aspergillaceae</taxon>
        <taxon>Aspergillus</taxon>
        <taxon>Aspergillus subgen. Fumigati</taxon>
    </lineage>
</organism>
<dbReference type="OrthoDB" id="5429442at2759"/>
<accession>A0A2I1BX64</accession>
<dbReference type="VEuPathDB" id="FungiDB:P174DRAFT_434398"/>
<evidence type="ECO:0000313" key="1">
    <source>
        <dbReference type="EMBL" id="PKX89970.1"/>
    </source>
</evidence>
<evidence type="ECO:0000313" key="2">
    <source>
        <dbReference type="Proteomes" id="UP000234474"/>
    </source>
</evidence>
<dbReference type="GeneID" id="36533197"/>
<dbReference type="AlphaFoldDB" id="A0A2I1BX64"/>
<name>A0A2I1BX64_ASPN1</name>
<dbReference type="EMBL" id="MSZS01000008">
    <property type="protein sequence ID" value="PKX89970.1"/>
    <property type="molecule type" value="Genomic_DNA"/>
</dbReference>
<dbReference type="STRING" id="1392255.A0A2I1BX64"/>
<protein>
    <submittedName>
        <fullName evidence="1">Uncharacterized protein</fullName>
    </submittedName>
</protein>
<reference evidence="2" key="1">
    <citation type="journal article" date="2018" name="Proc. Natl. Acad. Sci. U.S.A.">
        <title>Linking secondary metabolites to gene clusters through genome sequencing of six diverse Aspergillus species.</title>
        <authorList>
            <person name="Kaerboelling I."/>
            <person name="Vesth T.C."/>
            <person name="Frisvad J.C."/>
            <person name="Nybo J.L."/>
            <person name="Theobald S."/>
            <person name="Kuo A."/>
            <person name="Bowyer P."/>
            <person name="Matsuda Y."/>
            <person name="Mondo S."/>
            <person name="Lyhne E.K."/>
            <person name="Kogle M.E."/>
            <person name="Clum A."/>
            <person name="Lipzen A."/>
            <person name="Salamov A."/>
            <person name="Ngan C.Y."/>
            <person name="Daum C."/>
            <person name="Chiniquy J."/>
            <person name="Barry K."/>
            <person name="LaButti K."/>
            <person name="Haridas S."/>
            <person name="Simmons B.A."/>
            <person name="Magnuson J.K."/>
            <person name="Mortensen U.H."/>
            <person name="Larsen T.O."/>
            <person name="Grigoriev I.V."/>
            <person name="Baker S.E."/>
            <person name="Andersen M.R."/>
        </authorList>
    </citation>
    <scope>NUCLEOTIDE SEQUENCE [LARGE SCALE GENOMIC DNA]</scope>
    <source>
        <strain evidence="2">IBT 16806</strain>
    </source>
</reference>